<dbReference type="GO" id="GO:0005525">
    <property type="term" value="F:GTP binding"/>
    <property type="evidence" value="ECO:0007669"/>
    <property type="project" value="InterPro"/>
</dbReference>
<proteinExistence type="predicted"/>
<sequence length="610" mass="66759">MMIQGDLFRKVLSELDAAAAKLEPPSSAIQEALDALRTRFVYSQPRIAIVGGEGVGKSSLVNALLGSPYAPTHASRPSTAVPIIFAAANGEPHWRIVDVDGEVHIKTPETALRLIVQFDLPSGENNAPLADSVDFGAVRPKRFWLWRLLWPFGGRERHGRRSAKQLKSALVRDRVAYAFADIKTERLPHGVQLLDLPGIEGVNDRYSSKPPPAGLIEGADIVVVTRGRAHGPAIRLMGTLAARSIDVSAVIVNVSIDDLSVEKTAEDIEAFREGFVLACENADIVPPDTIFVLDTRRVYSEVADDVLSAFKPETEAFSNWFEDVVKTAPDRLVIGNKSCVQAAAELIVQIVRERGDYLSVLAAQGSELVSDSIPALRPATVTSITNIMSAGVHEFKAIKASVLSAAEYHLDDLLDEVRRVQQQVRVQDIVVAIHLGGWRDEIHSKEFKVRQKIARCFEEKVSATIEDVWSELAATFVDPNKTWPITRATIADRLKHAALPEALNNFSPPYLPSVSAEFGIMGIVQARKPILDGLEAYAQHCSIDVYRFSLERALDETIETAIREMSVCGTQVMSSWRMNHSDVRSCIARAVSQLGSVEADVDKALSALNG</sequence>
<dbReference type="InterPro" id="IPR006073">
    <property type="entry name" value="GTP-bd"/>
</dbReference>
<evidence type="ECO:0000313" key="3">
    <source>
        <dbReference type="Proteomes" id="UP000271227"/>
    </source>
</evidence>
<keyword evidence="3" id="KW-1185">Reference proteome</keyword>
<dbReference type="Pfam" id="PF01926">
    <property type="entry name" value="MMR_HSR1"/>
    <property type="match status" value="1"/>
</dbReference>
<dbReference type="RefSeq" id="WP_121939870.1">
    <property type="nucleotide sequence ID" value="NZ_REFR01000014.1"/>
</dbReference>
<dbReference type="Gene3D" id="3.40.50.300">
    <property type="entry name" value="P-loop containing nucleotide triphosphate hydrolases"/>
    <property type="match status" value="1"/>
</dbReference>
<accession>A0A3M0BZ69</accession>
<dbReference type="EMBL" id="REFR01000014">
    <property type="protein sequence ID" value="RMB02881.1"/>
    <property type="molecule type" value="Genomic_DNA"/>
</dbReference>
<organism evidence="2 3">
    <name type="scientific">Eilatimonas milleporae</name>
    <dbReference type="NCBI Taxonomy" id="911205"/>
    <lineage>
        <taxon>Bacteria</taxon>
        <taxon>Pseudomonadati</taxon>
        <taxon>Pseudomonadota</taxon>
        <taxon>Alphaproteobacteria</taxon>
        <taxon>Kordiimonadales</taxon>
        <taxon>Kordiimonadaceae</taxon>
        <taxon>Eilatimonas</taxon>
    </lineage>
</organism>
<name>A0A3M0BZ69_9PROT</name>
<evidence type="ECO:0000313" key="2">
    <source>
        <dbReference type="EMBL" id="RMB02881.1"/>
    </source>
</evidence>
<comment type="caution">
    <text evidence="2">The sequence shown here is derived from an EMBL/GenBank/DDBJ whole genome shotgun (WGS) entry which is preliminary data.</text>
</comment>
<gene>
    <name evidence="2" type="ORF">BXY39_3233</name>
</gene>
<dbReference type="CDD" id="cd00882">
    <property type="entry name" value="Ras_like_GTPase"/>
    <property type="match status" value="1"/>
</dbReference>
<evidence type="ECO:0000259" key="1">
    <source>
        <dbReference type="Pfam" id="PF01926"/>
    </source>
</evidence>
<protein>
    <submittedName>
        <fullName evidence="2">50S ribosome-binding GTPase</fullName>
    </submittedName>
</protein>
<dbReference type="InterPro" id="IPR027417">
    <property type="entry name" value="P-loop_NTPase"/>
</dbReference>
<dbReference type="InParanoid" id="A0A3M0BZ69"/>
<dbReference type="SUPFAM" id="SSF52540">
    <property type="entry name" value="P-loop containing nucleoside triphosphate hydrolases"/>
    <property type="match status" value="1"/>
</dbReference>
<dbReference type="AlphaFoldDB" id="A0A3M0BZ69"/>
<dbReference type="OrthoDB" id="7927795at2"/>
<feature type="domain" description="G" evidence="1">
    <location>
        <begin position="46"/>
        <end position="103"/>
    </location>
</feature>
<dbReference type="Proteomes" id="UP000271227">
    <property type="component" value="Unassembled WGS sequence"/>
</dbReference>
<reference evidence="2 3" key="1">
    <citation type="submission" date="2018-10" db="EMBL/GenBank/DDBJ databases">
        <title>Genomic Encyclopedia of Archaeal and Bacterial Type Strains, Phase II (KMG-II): from individual species to whole genera.</title>
        <authorList>
            <person name="Goeker M."/>
        </authorList>
    </citation>
    <scope>NUCLEOTIDE SEQUENCE [LARGE SCALE GENOMIC DNA]</scope>
    <source>
        <strain evidence="2 3">DSM 25217</strain>
    </source>
</reference>